<evidence type="ECO:0000256" key="1">
    <source>
        <dbReference type="ARBA" id="ARBA00001968"/>
    </source>
</evidence>
<reference evidence="9 10" key="1">
    <citation type="submission" date="2023-01" db="EMBL/GenBank/DDBJ databases">
        <authorList>
            <person name="Whitehead M."/>
        </authorList>
    </citation>
    <scope>NUCLEOTIDE SEQUENCE [LARGE SCALE GENOMIC DNA]</scope>
</reference>
<evidence type="ECO:0000256" key="5">
    <source>
        <dbReference type="ARBA" id="ARBA00022723"/>
    </source>
</evidence>
<dbReference type="InterPro" id="IPR045249">
    <property type="entry name" value="HARBI1-like"/>
</dbReference>
<evidence type="ECO:0000256" key="4">
    <source>
        <dbReference type="ARBA" id="ARBA00022722"/>
    </source>
</evidence>
<dbReference type="GO" id="GO:0016787">
    <property type="term" value="F:hydrolase activity"/>
    <property type="evidence" value="ECO:0007669"/>
    <property type="project" value="UniProtKB-KW"/>
</dbReference>
<keyword evidence="5" id="KW-0479">Metal-binding</keyword>
<name>A0AAV0Y870_9HEMI</name>
<sequence>MDEQQKACIGIILALSIPNNKRVLRKRKRWVKQWISKRRQYTHLNVIKEVQLSDPKDFINYFRMDIDNYNKLLSMVAPLITKMNTNMRESISANERLAVTLRYLATGRTFEDLKFTSIISPTTISLIVIETCEAIITVLKDYIQLPKTAEQWQNVSNNFGAKWNFSNCIGSIDGKHVNIKKPPNSGSLYYNYKGTFSIVLMAVVNANLQFMMVDVGANGRISDGGVLYYTKCWEKFQNNTLNIPSPSCLPNTTEQFPYVFVGDEAFSLQPNLMKPYSQHDLTNHERRIFNYRLSRARRTVENAFGVLASRFGVFQKPINLGPEKATLITLACCYLHNFLIATNQNIYCSKTLLIEENTETGEIQNGSDITPNLFTPLKKTPIRTISLEAKDVRNKYSSYFCREGQVPWQVNMI</sequence>
<proteinExistence type="inferred from homology"/>
<keyword evidence="7" id="KW-0539">Nucleus</keyword>
<dbReference type="InterPro" id="IPR027806">
    <property type="entry name" value="HARBI1_dom"/>
</dbReference>
<evidence type="ECO:0000256" key="3">
    <source>
        <dbReference type="ARBA" id="ARBA00006958"/>
    </source>
</evidence>
<dbReference type="GO" id="GO:0004518">
    <property type="term" value="F:nuclease activity"/>
    <property type="evidence" value="ECO:0007669"/>
    <property type="project" value="UniProtKB-KW"/>
</dbReference>
<dbReference type="Pfam" id="PF13359">
    <property type="entry name" value="DDE_Tnp_4"/>
    <property type="match status" value="1"/>
</dbReference>
<dbReference type="PANTHER" id="PTHR22930">
    <property type="match status" value="1"/>
</dbReference>
<dbReference type="Proteomes" id="UP001160148">
    <property type="component" value="Unassembled WGS sequence"/>
</dbReference>
<dbReference type="PANTHER" id="PTHR22930:SF269">
    <property type="entry name" value="NUCLEASE HARBI1-LIKE PROTEIN"/>
    <property type="match status" value="1"/>
</dbReference>
<comment type="cofactor">
    <cofactor evidence="1">
        <name>a divalent metal cation</name>
        <dbReference type="ChEBI" id="CHEBI:60240"/>
    </cofactor>
</comment>
<keyword evidence="4" id="KW-0540">Nuclease</keyword>
<comment type="similarity">
    <text evidence="3">Belongs to the HARBI1 family.</text>
</comment>
<keyword evidence="6" id="KW-0378">Hydrolase</keyword>
<evidence type="ECO:0000259" key="8">
    <source>
        <dbReference type="Pfam" id="PF13359"/>
    </source>
</evidence>
<evidence type="ECO:0000256" key="6">
    <source>
        <dbReference type="ARBA" id="ARBA00022801"/>
    </source>
</evidence>
<feature type="domain" description="DDE Tnp4" evidence="8">
    <location>
        <begin position="172"/>
        <end position="337"/>
    </location>
</feature>
<comment type="caution">
    <text evidence="9">The sequence shown here is derived from an EMBL/GenBank/DDBJ whole genome shotgun (WGS) entry which is preliminary data.</text>
</comment>
<protein>
    <recommendedName>
        <fullName evidence="8">DDE Tnp4 domain-containing protein</fullName>
    </recommendedName>
</protein>
<dbReference type="EMBL" id="CARXXK010001650">
    <property type="protein sequence ID" value="CAI6377115.1"/>
    <property type="molecule type" value="Genomic_DNA"/>
</dbReference>
<comment type="subcellular location">
    <subcellularLocation>
        <location evidence="2">Nucleus</location>
    </subcellularLocation>
</comment>
<organism evidence="9 10">
    <name type="scientific">Macrosiphum euphorbiae</name>
    <name type="common">potato aphid</name>
    <dbReference type="NCBI Taxonomy" id="13131"/>
    <lineage>
        <taxon>Eukaryota</taxon>
        <taxon>Metazoa</taxon>
        <taxon>Ecdysozoa</taxon>
        <taxon>Arthropoda</taxon>
        <taxon>Hexapoda</taxon>
        <taxon>Insecta</taxon>
        <taxon>Pterygota</taxon>
        <taxon>Neoptera</taxon>
        <taxon>Paraneoptera</taxon>
        <taxon>Hemiptera</taxon>
        <taxon>Sternorrhyncha</taxon>
        <taxon>Aphidomorpha</taxon>
        <taxon>Aphidoidea</taxon>
        <taxon>Aphididae</taxon>
        <taxon>Macrosiphini</taxon>
        <taxon>Macrosiphum</taxon>
    </lineage>
</organism>
<evidence type="ECO:0000256" key="2">
    <source>
        <dbReference type="ARBA" id="ARBA00004123"/>
    </source>
</evidence>
<keyword evidence="10" id="KW-1185">Reference proteome</keyword>
<accession>A0AAV0Y870</accession>
<dbReference type="GO" id="GO:0005634">
    <property type="term" value="C:nucleus"/>
    <property type="evidence" value="ECO:0007669"/>
    <property type="project" value="UniProtKB-SubCell"/>
</dbReference>
<dbReference type="AlphaFoldDB" id="A0AAV0Y870"/>
<evidence type="ECO:0000256" key="7">
    <source>
        <dbReference type="ARBA" id="ARBA00023242"/>
    </source>
</evidence>
<evidence type="ECO:0000313" key="9">
    <source>
        <dbReference type="EMBL" id="CAI6377115.1"/>
    </source>
</evidence>
<evidence type="ECO:0000313" key="10">
    <source>
        <dbReference type="Proteomes" id="UP001160148"/>
    </source>
</evidence>
<gene>
    <name evidence="9" type="ORF">MEUPH1_LOCUS30420</name>
</gene>
<dbReference type="GO" id="GO:0046872">
    <property type="term" value="F:metal ion binding"/>
    <property type="evidence" value="ECO:0007669"/>
    <property type="project" value="UniProtKB-KW"/>
</dbReference>